<proteinExistence type="predicted"/>
<keyword evidence="4" id="KW-1185">Reference proteome</keyword>
<dbReference type="PANTHER" id="PTHR33223">
    <property type="entry name" value="CCHC-TYPE DOMAIN-CONTAINING PROTEIN"/>
    <property type="match status" value="1"/>
</dbReference>
<feature type="domain" description="Retrotransposon gag" evidence="2">
    <location>
        <begin position="150"/>
        <end position="243"/>
    </location>
</feature>
<gene>
    <name evidence="3" type="ORF">LTRI10_LOCUS40464</name>
</gene>
<dbReference type="AlphaFoldDB" id="A0AAV2FRT3"/>
<dbReference type="InterPro" id="IPR005162">
    <property type="entry name" value="Retrotrans_gag_dom"/>
</dbReference>
<sequence>MPGRTTGNLLPLDPEIEKTCRQNRKQVKLGKQPTTTPRPSLTKRGQASSPVVPTPPTPPPRDVEPVIMAEEDRSIKARLNRRTEVRASCVVIPAGDATMEITPAFINMIASGYTFSGASNEDSHEHLRRFASICDTMKSPTVSDDAIRLRMFSFSLIGNASHWFQNLTPRSITTWAQLEKVFLDKYFPPALAMKRQEEIVNFKQVDDESLTEAWERYKGLLMRCPSHGLEDWNVIIIFFNGIRREFRDALNNASRNGFTSMEAPAAYDLVEKNTHCKHHGPLLVVVRQQQP</sequence>
<evidence type="ECO:0000259" key="2">
    <source>
        <dbReference type="Pfam" id="PF03732"/>
    </source>
</evidence>
<dbReference type="Pfam" id="PF03732">
    <property type="entry name" value="Retrotrans_gag"/>
    <property type="match status" value="1"/>
</dbReference>
<organism evidence="3 4">
    <name type="scientific">Linum trigynum</name>
    <dbReference type="NCBI Taxonomy" id="586398"/>
    <lineage>
        <taxon>Eukaryota</taxon>
        <taxon>Viridiplantae</taxon>
        <taxon>Streptophyta</taxon>
        <taxon>Embryophyta</taxon>
        <taxon>Tracheophyta</taxon>
        <taxon>Spermatophyta</taxon>
        <taxon>Magnoliopsida</taxon>
        <taxon>eudicotyledons</taxon>
        <taxon>Gunneridae</taxon>
        <taxon>Pentapetalae</taxon>
        <taxon>rosids</taxon>
        <taxon>fabids</taxon>
        <taxon>Malpighiales</taxon>
        <taxon>Linaceae</taxon>
        <taxon>Linum</taxon>
    </lineage>
</organism>
<dbReference type="Proteomes" id="UP001497516">
    <property type="component" value="Chromosome 7"/>
</dbReference>
<dbReference type="PANTHER" id="PTHR33223:SF11">
    <property type="entry name" value="ELEMENT PROTEIN, PUTATIVE-RELATED"/>
    <property type="match status" value="1"/>
</dbReference>
<feature type="compositionally biased region" description="Polar residues" evidence="1">
    <location>
        <begin position="32"/>
        <end position="49"/>
    </location>
</feature>
<protein>
    <recommendedName>
        <fullName evidence="2">Retrotransposon gag domain-containing protein</fullName>
    </recommendedName>
</protein>
<evidence type="ECO:0000313" key="4">
    <source>
        <dbReference type="Proteomes" id="UP001497516"/>
    </source>
</evidence>
<dbReference type="EMBL" id="OZ034820">
    <property type="protein sequence ID" value="CAL1400328.1"/>
    <property type="molecule type" value="Genomic_DNA"/>
</dbReference>
<evidence type="ECO:0000256" key="1">
    <source>
        <dbReference type="SAM" id="MobiDB-lite"/>
    </source>
</evidence>
<name>A0AAV2FRT3_9ROSI</name>
<feature type="region of interest" description="Disordered" evidence="1">
    <location>
        <begin position="22"/>
        <end position="64"/>
    </location>
</feature>
<reference evidence="3 4" key="1">
    <citation type="submission" date="2024-04" db="EMBL/GenBank/DDBJ databases">
        <authorList>
            <person name="Fracassetti M."/>
        </authorList>
    </citation>
    <scope>NUCLEOTIDE SEQUENCE [LARGE SCALE GENOMIC DNA]</scope>
</reference>
<accession>A0AAV2FRT3</accession>
<evidence type="ECO:0000313" key="3">
    <source>
        <dbReference type="EMBL" id="CAL1400328.1"/>
    </source>
</evidence>